<dbReference type="OrthoDB" id="1202469at2"/>
<reference evidence="1 2" key="1">
    <citation type="submission" date="2019-10" db="EMBL/GenBank/DDBJ databases">
        <title>Glaciimonas soli sp. nov., a psychrophilic bacterium isolated from the forest soil of a high elevation mountain in Taiwan.</title>
        <authorList>
            <person name="Wang L.-T."/>
            <person name="Shieh W.Y."/>
        </authorList>
    </citation>
    <scope>NUCLEOTIDE SEQUENCE [LARGE SCALE GENOMIC DNA]</scope>
    <source>
        <strain evidence="1 2">GS1</strain>
    </source>
</reference>
<dbReference type="RefSeq" id="WP_153233125.1">
    <property type="nucleotide sequence ID" value="NZ_WINI01000001.1"/>
</dbReference>
<keyword evidence="2" id="KW-1185">Reference proteome</keyword>
<gene>
    <name evidence="1" type="ORF">GEV47_02525</name>
</gene>
<evidence type="ECO:0000313" key="1">
    <source>
        <dbReference type="EMBL" id="MQQ99561.1"/>
    </source>
</evidence>
<proteinExistence type="predicted"/>
<dbReference type="AlphaFoldDB" id="A0A843YQK1"/>
<protein>
    <submittedName>
        <fullName evidence="1">Uncharacterized protein</fullName>
    </submittedName>
</protein>
<sequence length="85" mass="10085">MKFLKLTVGNHQIMHGFDQDNKEIIETVSVENPITKLIAIDRIQSISEKFILTTYADRLIYWEYEERFEDVISRLDKLELAILIK</sequence>
<comment type="caution">
    <text evidence="1">The sequence shown here is derived from an EMBL/GenBank/DDBJ whole genome shotgun (WGS) entry which is preliminary data.</text>
</comment>
<dbReference type="EMBL" id="WINI01000001">
    <property type="protein sequence ID" value="MQQ99561.1"/>
    <property type="molecule type" value="Genomic_DNA"/>
</dbReference>
<name>A0A843YQK1_9BURK</name>
<organism evidence="1 2">
    <name type="scientific">Glaciimonas soli</name>
    <dbReference type="NCBI Taxonomy" id="2590999"/>
    <lineage>
        <taxon>Bacteria</taxon>
        <taxon>Pseudomonadati</taxon>
        <taxon>Pseudomonadota</taxon>
        <taxon>Betaproteobacteria</taxon>
        <taxon>Burkholderiales</taxon>
        <taxon>Oxalobacteraceae</taxon>
        <taxon>Glaciimonas</taxon>
    </lineage>
</organism>
<dbReference type="Proteomes" id="UP000451565">
    <property type="component" value="Unassembled WGS sequence"/>
</dbReference>
<accession>A0A843YQK1</accession>
<evidence type="ECO:0000313" key="2">
    <source>
        <dbReference type="Proteomes" id="UP000451565"/>
    </source>
</evidence>